<dbReference type="GO" id="GO:1990573">
    <property type="term" value="P:potassium ion import across plasma membrane"/>
    <property type="evidence" value="ECO:0007669"/>
    <property type="project" value="TreeGrafter"/>
</dbReference>
<dbReference type="InterPro" id="IPR050510">
    <property type="entry name" value="Cation_transp_ATPase_P-type"/>
</dbReference>
<evidence type="ECO:0000256" key="17">
    <source>
        <dbReference type="ARBA" id="ARBA00048694"/>
    </source>
</evidence>
<dbReference type="InterPro" id="IPR001757">
    <property type="entry name" value="P_typ_ATPase"/>
</dbReference>
<dbReference type="SUPFAM" id="SSF81660">
    <property type="entry name" value="Metal cation-transporting ATPase, ATP-binding domain N"/>
    <property type="match status" value="1"/>
</dbReference>
<dbReference type="SFLD" id="SFLDG00002">
    <property type="entry name" value="C1.7:_P-type_atpase_like"/>
    <property type="match status" value="1"/>
</dbReference>
<dbReference type="EC" id="7.2.2.10" evidence="3"/>
<evidence type="ECO:0000256" key="7">
    <source>
        <dbReference type="ARBA" id="ARBA00022568"/>
    </source>
</evidence>
<dbReference type="NCBIfam" id="TIGR01494">
    <property type="entry name" value="ATPase_P-type"/>
    <property type="match status" value="3"/>
</dbReference>
<evidence type="ECO:0000256" key="15">
    <source>
        <dbReference type="ARBA" id="ARBA00023065"/>
    </source>
</evidence>
<dbReference type="GO" id="GO:0005391">
    <property type="term" value="F:P-type sodium:potassium-exchanging transporter activity"/>
    <property type="evidence" value="ECO:0007669"/>
    <property type="project" value="TreeGrafter"/>
</dbReference>
<dbReference type="Gene3D" id="2.70.150.10">
    <property type="entry name" value="Calcium-transporting ATPase, cytoplasmic transduction domain A"/>
    <property type="match status" value="1"/>
</dbReference>
<evidence type="ECO:0000256" key="6">
    <source>
        <dbReference type="ARBA" id="ARBA00022553"/>
    </source>
</evidence>
<dbReference type="GO" id="GO:0030007">
    <property type="term" value="P:intracellular potassium ion homeostasis"/>
    <property type="evidence" value="ECO:0007669"/>
    <property type="project" value="TreeGrafter"/>
</dbReference>
<keyword evidence="11" id="KW-0106">Calcium</keyword>
<evidence type="ECO:0000256" key="18">
    <source>
        <dbReference type="SAM" id="Phobius"/>
    </source>
</evidence>
<dbReference type="Pfam" id="PF00690">
    <property type="entry name" value="Cation_ATPase_N"/>
    <property type="match status" value="1"/>
</dbReference>
<organism evidence="20 21">
    <name type="scientific">Lapidilactobacillus concavus DSM 17758</name>
    <dbReference type="NCBI Taxonomy" id="1423735"/>
    <lineage>
        <taxon>Bacteria</taxon>
        <taxon>Bacillati</taxon>
        <taxon>Bacillota</taxon>
        <taxon>Bacilli</taxon>
        <taxon>Lactobacillales</taxon>
        <taxon>Lactobacillaceae</taxon>
        <taxon>Lapidilactobacillus</taxon>
    </lineage>
</organism>
<feature type="domain" description="Cation-transporting P-type ATPase N-terminal" evidence="19">
    <location>
        <begin position="10"/>
        <end position="83"/>
    </location>
</feature>
<keyword evidence="21" id="KW-1185">Reference proteome</keyword>
<keyword evidence="4" id="KW-0813">Transport</keyword>
<feature type="transmembrane region" description="Helical" evidence="18">
    <location>
        <begin position="689"/>
        <end position="711"/>
    </location>
</feature>
<dbReference type="FunFam" id="3.40.1110.10:FF:000053">
    <property type="entry name" value="Cation-transporting ATPase, E1-E2 family"/>
    <property type="match status" value="1"/>
</dbReference>
<comment type="similarity">
    <text evidence="2">Belongs to the cation transport ATPase (P-type) (TC 3.A.3) family. Type IIA subfamily.</text>
</comment>
<dbReference type="EMBL" id="AZFX01000072">
    <property type="protein sequence ID" value="KRM08882.1"/>
    <property type="molecule type" value="Genomic_DNA"/>
</dbReference>
<dbReference type="InterPro" id="IPR036412">
    <property type="entry name" value="HAD-like_sf"/>
</dbReference>
<feature type="transmembrane region" description="Helical" evidence="18">
    <location>
        <begin position="252"/>
        <end position="270"/>
    </location>
</feature>
<gene>
    <name evidence="20" type="ORF">FC15_GL000261</name>
</gene>
<dbReference type="InterPro" id="IPR059000">
    <property type="entry name" value="ATPase_P-type_domA"/>
</dbReference>
<keyword evidence="14 18" id="KW-1133">Transmembrane helix</keyword>
<evidence type="ECO:0000256" key="8">
    <source>
        <dbReference type="ARBA" id="ARBA00022692"/>
    </source>
</evidence>
<dbReference type="InterPro" id="IPR044492">
    <property type="entry name" value="P_typ_ATPase_HD_dom"/>
</dbReference>
<dbReference type="OrthoDB" id="9760364at2"/>
<name>A0A0R1VTJ2_9LACO</name>
<proteinExistence type="inferred from homology"/>
<dbReference type="SMART" id="SM00831">
    <property type="entry name" value="Cation_ATPase_N"/>
    <property type="match status" value="1"/>
</dbReference>
<keyword evidence="12" id="KW-0067">ATP-binding</keyword>
<dbReference type="Proteomes" id="UP000051315">
    <property type="component" value="Unassembled WGS sequence"/>
</dbReference>
<dbReference type="CDD" id="cd02089">
    <property type="entry name" value="P-type_ATPase_Ca_prok"/>
    <property type="match status" value="1"/>
</dbReference>
<evidence type="ECO:0000259" key="19">
    <source>
        <dbReference type="SMART" id="SM00831"/>
    </source>
</evidence>
<dbReference type="STRING" id="1423735.FC15_GL000261"/>
<reference evidence="20 21" key="1">
    <citation type="journal article" date="2015" name="Genome Announc.">
        <title>Expanding the biotechnology potential of lactobacilli through comparative genomics of 213 strains and associated genera.</title>
        <authorList>
            <person name="Sun Z."/>
            <person name="Harris H.M."/>
            <person name="McCann A."/>
            <person name="Guo C."/>
            <person name="Argimon S."/>
            <person name="Zhang W."/>
            <person name="Yang X."/>
            <person name="Jeffery I.B."/>
            <person name="Cooney J.C."/>
            <person name="Kagawa T.F."/>
            <person name="Liu W."/>
            <person name="Song Y."/>
            <person name="Salvetti E."/>
            <person name="Wrobel A."/>
            <person name="Rasinkangas P."/>
            <person name="Parkhill J."/>
            <person name="Rea M.C."/>
            <person name="O'Sullivan O."/>
            <person name="Ritari J."/>
            <person name="Douillard F.P."/>
            <person name="Paul Ross R."/>
            <person name="Yang R."/>
            <person name="Briner A.E."/>
            <person name="Felis G.E."/>
            <person name="de Vos W.M."/>
            <person name="Barrangou R."/>
            <person name="Klaenhammer T.R."/>
            <person name="Caufield P.W."/>
            <person name="Cui Y."/>
            <person name="Zhang H."/>
            <person name="O'Toole P.W."/>
        </authorList>
    </citation>
    <scope>NUCLEOTIDE SEQUENCE [LARGE SCALE GENOMIC DNA]</scope>
    <source>
        <strain evidence="20 21">DSM 17758</strain>
    </source>
</reference>
<evidence type="ECO:0000256" key="14">
    <source>
        <dbReference type="ARBA" id="ARBA00022989"/>
    </source>
</evidence>
<evidence type="ECO:0000313" key="20">
    <source>
        <dbReference type="EMBL" id="KRM08882.1"/>
    </source>
</evidence>
<feature type="transmembrane region" description="Helical" evidence="18">
    <location>
        <begin position="88"/>
        <end position="104"/>
    </location>
</feature>
<feature type="transmembrane region" description="Helical" evidence="18">
    <location>
        <begin position="867"/>
        <end position="886"/>
    </location>
</feature>
<dbReference type="GO" id="GO:0046872">
    <property type="term" value="F:metal ion binding"/>
    <property type="evidence" value="ECO:0007669"/>
    <property type="project" value="UniProtKB-KW"/>
</dbReference>
<keyword evidence="10" id="KW-0547">Nucleotide-binding</keyword>
<dbReference type="InterPro" id="IPR023299">
    <property type="entry name" value="ATPase_P-typ_cyto_dom_N"/>
</dbReference>
<dbReference type="Gene3D" id="3.40.50.1000">
    <property type="entry name" value="HAD superfamily/HAD-like"/>
    <property type="match status" value="1"/>
</dbReference>
<feature type="transmembrane region" description="Helical" evidence="18">
    <location>
        <begin position="717"/>
        <end position="736"/>
    </location>
</feature>
<dbReference type="RefSeq" id="WP_057825068.1">
    <property type="nucleotide sequence ID" value="NZ_AZFX01000072.1"/>
</dbReference>
<evidence type="ECO:0000256" key="16">
    <source>
        <dbReference type="ARBA" id="ARBA00023136"/>
    </source>
</evidence>
<dbReference type="PANTHER" id="PTHR43294">
    <property type="entry name" value="SODIUM/POTASSIUM-TRANSPORTING ATPASE SUBUNIT ALPHA"/>
    <property type="match status" value="1"/>
</dbReference>
<feature type="transmembrane region" description="Helical" evidence="18">
    <location>
        <begin position="63"/>
        <end position="82"/>
    </location>
</feature>
<comment type="subcellular location">
    <subcellularLocation>
        <location evidence="1">Cell membrane</location>
        <topology evidence="1">Multi-pass membrane protein</topology>
    </subcellularLocation>
</comment>
<dbReference type="SUPFAM" id="SSF81653">
    <property type="entry name" value="Calcium ATPase, transduction domain A"/>
    <property type="match status" value="1"/>
</dbReference>
<accession>A0A0R1VTJ2</accession>
<keyword evidence="16 18" id="KW-0472">Membrane</keyword>
<dbReference type="InterPro" id="IPR023214">
    <property type="entry name" value="HAD_sf"/>
</dbReference>
<keyword evidence="6" id="KW-0597">Phosphoprotein</keyword>
<sequence length="896" mass="97553">MANLEDAEKRYYALSTDKIYDEFQTNDQGLTDAQAKAALDKYGHNALQQAKKRSLFMRFFDQFKDFMIIVLLFAAIISGVVAQEWADAMLILAVVIINAFFGVFQESKAEEAIDALREMSTPEAHVRRNGNVETISSENLVPGDIVLLEAGDIVPADLRLVTSASLKIEEAALTGESVPVEKEIVTLQDENVPIGDRKNMAYMNSNVTYGRGVGVVVGTGMDTEVGRIAGMINAAEETMTPLQVNLNALGKTITWLILLIAAIIFVVGVINNHDGLPMNELLVNMLLTAISLAVAAIPEGLPAIVTIILALGTTRMAKRQSLVRKLPAVETLGSTDIVASDKTGTLTQNKMTVEKIYRHGQLEPADTVVTADDNTLRVMTFSNDTKIQQDGRLVGDPTETALVQFGFDHDYQVEEELKKEPRVAEVPFDSERKLMSTIHKMANGQFFVAVKGAPDELLKRVTQIEVAKDDVRSLTDDDRQVILKENKGMATQALRVLAMAYKVIDTVPEKPDSENIEHDLIFAGLIGMIDPERPEAAQAVADAKKAGIRPLMITGDHQDTAEAIAGRLGIIKPGDDAAVITGAQLDEMSDEEFAKNVKKYSVYARVSPEHKVRIVRAWQDKGKVVAMTGDGVNDAPALKSADIGIGMGITGTEVSKGASDMVLADDNFATIIVAVEEGRKVFANIQKSIQYLLSANLGEVLTLFMMTLMGWDMLAPVQLLWINLATDTFPAIALGVEPTEPGIMERQPRGRKASFLSGGVASSIIYQGILEGLLTLGVYGVSIMFPVHSGYDAIHADALTMAYATLALIQLFHAFNVKSIHQSIFSVHPFANRTFNIGVAFSTIMVALTIVVPGFNRLFHVTELNLLQWSIVLAAGLLMIAIVEIVKFVQRKMGKQ</sequence>
<dbReference type="InterPro" id="IPR004014">
    <property type="entry name" value="ATPase_P-typ_cation-transptr_N"/>
</dbReference>
<dbReference type="InterPro" id="IPR018303">
    <property type="entry name" value="ATPase_P-typ_P_site"/>
</dbReference>
<keyword evidence="7" id="KW-0109">Calcium transport</keyword>
<dbReference type="GO" id="GO:0036376">
    <property type="term" value="P:sodium ion export across plasma membrane"/>
    <property type="evidence" value="ECO:0007669"/>
    <property type="project" value="TreeGrafter"/>
</dbReference>
<feature type="transmembrane region" description="Helical" evidence="18">
    <location>
        <begin position="835"/>
        <end position="855"/>
    </location>
</feature>
<keyword evidence="13" id="KW-1278">Translocase</keyword>
<dbReference type="GO" id="GO:0016887">
    <property type="term" value="F:ATP hydrolysis activity"/>
    <property type="evidence" value="ECO:0007669"/>
    <property type="project" value="InterPro"/>
</dbReference>
<dbReference type="SFLD" id="SFLDF00027">
    <property type="entry name" value="p-type_atpase"/>
    <property type="match status" value="1"/>
</dbReference>
<evidence type="ECO:0000256" key="1">
    <source>
        <dbReference type="ARBA" id="ARBA00004651"/>
    </source>
</evidence>
<dbReference type="PRINTS" id="PR00119">
    <property type="entry name" value="CATATPASE"/>
</dbReference>
<dbReference type="InterPro" id="IPR008250">
    <property type="entry name" value="ATPase_P-typ_transduc_dom_A_sf"/>
</dbReference>
<dbReference type="GO" id="GO:0005886">
    <property type="term" value="C:plasma membrane"/>
    <property type="evidence" value="ECO:0007669"/>
    <property type="project" value="UniProtKB-SubCell"/>
</dbReference>
<dbReference type="FunFam" id="3.40.50.1000:FF:000028">
    <property type="entry name" value="Calcium-transporting P-type ATPase, putative"/>
    <property type="match status" value="1"/>
</dbReference>
<dbReference type="SFLD" id="SFLDS00003">
    <property type="entry name" value="Haloacid_Dehalogenase"/>
    <property type="match status" value="1"/>
</dbReference>
<dbReference type="PROSITE" id="PS00154">
    <property type="entry name" value="ATPASE_E1_E2"/>
    <property type="match status" value="1"/>
</dbReference>
<dbReference type="PRINTS" id="PR00120">
    <property type="entry name" value="HATPASE"/>
</dbReference>
<evidence type="ECO:0000256" key="5">
    <source>
        <dbReference type="ARBA" id="ARBA00022475"/>
    </source>
</evidence>
<dbReference type="GO" id="GO:0005524">
    <property type="term" value="F:ATP binding"/>
    <property type="evidence" value="ECO:0007669"/>
    <property type="project" value="UniProtKB-KW"/>
</dbReference>
<comment type="caution">
    <text evidence="20">The sequence shown here is derived from an EMBL/GenBank/DDBJ whole genome shotgun (WGS) entry which is preliminary data.</text>
</comment>
<dbReference type="Gene3D" id="1.20.1110.10">
    <property type="entry name" value="Calcium-transporting ATPase, transmembrane domain"/>
    <property type="match status" value="1"/>
</dbReference>
<dbReference type="PATRIC" id="fig|1423735.3.peg.267"/>
<evidence type="ECO:0000256" key="13">
    <source>
        <dbReference type="ARBA" id="ARBA00022967"/>
    </source>
</evidence>
<feature type="transmembrane region" description="Helical" evidence="18">
    <location>
        <begin position="793"/>
        <end position="815"/>
    </location>
</feature>
<dbReference type="GO" id="GO:0006883">
    <property type="term" value="P:intracellular sodium ion homeostasis"/>
    <property type="evidence" value="ECO:0007669"/>
    <property type="project" value="TreeGrafter"/>
</dbReference>
<dbReference type="SUPFAM" id="SSF56784">
    <property type="entry name" value="HAD-like"/>
    <property type="match status" value="1"/>
</dbReference>
<evidence type="ECO:0000256" key="11">
    <source>
        <dbReference type="ARBA" id="ARBA00022837"/>
    </source>
</evidence>
<dbReference type="AlphaFoldDB" id="A0A0R1VTJ2"/>
<keyword evidence="9" id="KW-0479">Metal-binding</keyword>
<evidence type="ECO:0000256" key="2">
    <source>
        <dbReference type="ARBA" id="ARBA00005675"/>
    </source>
</evidence>
<dbReference type="Gene3D" id="3.40.1110.10">
    <property type="entry name" value="Calcium-transporting ATPase, cytoplasmic domain N"/>
    <property type="match status" value="1"/>
</dbReference>
<evidence type="ECO:0000256" key="12">
    <source>
        <dbReference type="ARBA" id="ARBA00022840"/>
    </source>
</evidence>
<dbReference type="Pfam" id="PF00689">
    <property type="entry name" value="Cation_ATPase_C"/>
    <property type="match status" value="1"/>
</dbReference>
<protein>
    <recommendedName>
        <fullName evidence="3">P-type Ca(2+) transporter</fullName>
        <ecNumber evidence="3">7.2.2.10</ecNumber>
    </recommendedName>
</protein>
<evidence type="ECO:0000313" key="21">
    <source>
        <dbReference type="Proteomes" id="UP000051315"/>
    </source>
</evidence>
<dbReference type="FunFam" id="2.70.150.10:FF:000016">
    <property type="entry name" value="Calcium-transporting P-type ATPase putative"/>
    <property type="match status" value="1"/>
</dbReference>
<dbReference type="InterPro" id="IPR006068">
    <property type="entry name" value="ATPase_P-typ_cation-transptr_C"/>
</dbReference>
<feature type="transmembrane region" description="Helical" evidence="18">
    <location>
        <begin position="282"/>
        <end position="311"/>
    </location>
</feature>
<feature type="transmembrane region" description="Helical" evidence="18">
    <location>
        <begin position="756"/>
        <end position="781"/>
    </location>
</feature>
<dbReference type="GO" id="GO:1902600">
    <property type="term" value="P:proton transmembrane transport"/>
    <property type="evidence" value="ECO:0007669"/>
    <property type="project" value="TreeGrafter"/>
</dbReference>
<evidence type="ECO:0000256" key="9">
    <source>
        <dbReference type="ARBA" id="ARBA00022723"/>
    </source>
</evidence>
<comment type="catalytic activity">
    <reaction evidence="17">
        <text>Ca(2+)(in) + ATP + H2O = Ca(2+)(out) + ADP + phosphate + H(+)</text>
        <dbReference type="Rhea" id="RHEA:18105"/>
        <dbReference type="ChEBI" id="CHEBI:15377"/>
        <dbReference type="ChEBI" id="CHEBI:15378"/>
        <dbReference type="ChEBI" id="CHEBI:29108"/>
        <dbReference type="ChEBI" id="CHEBI:30616"/>
        <dbReference type="ChEBI" id="CHEBI:43474"/>
        <dbReference type="ChEBI" id="CHEBI:456216"/>
        <dbReference type="EC" id="7.2.2.10"/>
    </reaction>
</comment>
<dbReference type="SUPFAM" id="SSF81665">
    <property type="entry name" value="Calcium ATPase, transmembrane domain M"/>
    <property type="match status" value="1"/>
</dbReference>
<keyword evidence="5" id="KW-1003">Cell membrane</keyword>
<dbReference type="Pfam" id="PF00122">
    <property type="entry name" value="E1-E2_ATPase"/>
    <property type="match status" value="1"/>
</dbReference>
<dbReference type="InterPro" id="IPR023298">
    <property type="entry name" value="ATPase_P-typ_TM_dom_sf"/>
</dbReference>
<evidence type="ECO:0000256" key="10">
    <source>
        <dbReference type="ARBA" id="ARBA00022741"/>
    </source>
</evidence>
<dbReference type="PANTHER" id="PTHR43294:SF20">
    <property type="entry name" value="P-TYPE ATPASE"/>
    <property type="match status" value="1"/>
</dbReference>
<dbReference type="GO" id="GO:0005388">
    <property type="term" value="F:P-type calcium transporter activity"/>
    <property type="evidence" value="ECO:0007669"/>
    <property type="project" value="UniProtKB-EC"/>
</dbReference>
<evidence type="ECO:0000256" key="4">
    <source>
        <dbReference type="ARBA" id="ARBA00022448"/>
    </source>
</evidence>
<keyword evidence="8 18" id="KW-0812">Transmembrane</keyword>
<evidence type="ECO:0000256" key="3">
    <source>
        <dbReference type="ARBA" id="ARBA00012790"/>
    </source>
</evidence>
<dbReference type="Pfam" id="PF13246">
    <property type="entry name" value="Cation_ATPase"/>
    <property type="match status" value="1"/>
</dbReference>
<keyword evidence="15" id="KW-0406">Ion transport</keyword>